<dbReference type="AlphaFoldDB" id="A0AAD8U7F8"/>
<comment type="caution">
    <text evidence="1">The sequence shown here is derived from an EMBL/GenBank/DDBJ whole genome shotgun (WGS) entry which is preliminary data.</text>
</comment>
<dbReference type="Proteomes" id="UP001244207">
    <property type="component" value="Unassembled WGS sequence"/>
</dbReference>
<protein>
    <submittedName>
        <fullName evidence="1">Uncharacterized protein</fullName>
    </submittedName>
</protein>
<dbReference type="EMBL" id="JAHMHS010000267">
    <property type="protein sequence ID" value="KAK1704297.1"/>
    <property type="molecule type" value="Genomic_DNA"/>
</dbReference>
<keyword evidence="2" id="KW-1185">Reference proteome</keyword>
<gene>
    <name evidence="1" type="ORF">BDZ83DRAFT_225354</name>
</gene>
<dbReference type="GeneID" id="85385666"/>
<proteinExistence type="predicted"/>
<organism evidence="1 2">
    <name type="scientific">Glomerella acutata</name>
    <name type="common">Colletotrichum acutatum</name>
    <dbReference type="NCBI Taxonomy" id="27357"/>
    <lineage>
        <taxon>Eukaryota</taxon>
        <taxon>Fungi</taxon>
        <taxon>Dikarya</taxon>
        <taxon>Ascomycota</taxon>
        <taxon>Pezizomycotina</taxon>
        <taxon>Sordariomycetes</taxon>
        <taxon>Hypocreomycetidae</taxon>
        <taxon>Glomerellales</taxon>
        <taxon>Glomerellaceae</taxon>
        <taxon>Colletotrichum</taxon>
        <taxon>Colletotrichum acutatum species complex</taxon>
    </lineage>
</organism>
<reference evidence="1" key="1">
    <citation type="submission" date="2021-12" db="EMBL/GenBank/DDBJ databases">
        <title>Comparative genomics, transcriptomics and evolutionary studies reveal genomic signatures of adaptation to plant cell wall in hemibiotrophic fungi.</title>
        <authorList>
            <consortium name="DOE Joint Genome Institute"/>
            <person name="Baroncelli R."/>
            <person name="Diaz J.F."/>
            <person name="Benocci T."/>
            <person name="Peng M."/>
            <person name="Battaglia E."/>
            <person name="Haridas S."/>
            <person name="Andreopoulos W."/>
            <person name="Labutti K."/>
            <person name="Pangilinan J."/>
            <person name="Floch G.L."/>
            <person name="Makela M.R."/>
            <person name="Henrissat B."/>
            <person name="Grigoriev I.V."/>
            <person name="Crouch J.A."/>
            <person name="De Vries R.P."/>
            <person name="Sukno S.A."/>
            <person name="Thon M.R."/>
        </authorList>
    </citation>
    <scope>NUCLEOTIDE SEQUENCE</scope>
    <source>
        <strain evidence="1">CBS 112980</strain>
    </source>
</reference>
<dbReference type="RefSeq" id="XP_060357404.1">
    <property type="nucleotide sequence ID" value="XM_060501767.1"/>
</dbReference>
<accession>A0AAD8U7F8</accession>
<evidence type="ECO:0000313" key="1">
    <source>
        <dbReference type="EMBL" id="KAK1704297.1"/>
    </source>
</evidence>
<evidence type="ECO:0000313" key="2">
    <source>
        <dbReference type="Proteomes" id="UP001244207"/>
    </source>
</evidence>
<sequence length="214" mass="23471">MRSQNEGKWQMRRIYITKTEIGEGDKGSATGRERFYLIYPSLYITDIYCVRYSQLNRHNVTMLQPSGRELMVSSSHLQIACLGPPISQWPSDDARHSCCGARRSGVQLPSTWTTTWDPAPQNLRAFDCRPLGTGTHCVSSVLPFSQTNFSCSAVISLLSSLTDIFSLDCVIVSSLECLPGIRAPDSTPSVSGCSRSAPTGTDNGGVVHWFSLLS</sequence>
<name>A0AAD8U7F8_GLOAC</name>